<feature type="domain" description="CBS" evidence="8">
    <location>
        <begin position="213"/>
        <end position="272"/>
    </location>
</feature>
<evidence type="ECO:0000256" key="4">
    <source>
        <dbReference type="PIRNR" id="PIRNR004692"/>
    </source>
</evidence>
<evidence type="ECO:0000256" key="7">
    <source>
        <dbReference type="PROSITE-ProRule" id="PRU00703"/>
    </source>
</evidence>
<protein>
    <submittedName>
        <fullName evidence="10">Arabinose 5-phosphate isomerase KdsD</fullName>
        <ecNumber evidence="10">5.3.1.13</ecNumber>
    </submittedName>
</protein>
<accession>A0A5B9QWV9</accession>
<dbReference type="InterPro" id="IPR004800">
    <property type="entry name" value="KdsD/KpsF-type"/>
</dbReference>
<dbReference type="GO" id="GO:0019146">
    <property type="term" value="F:arabinose-5-phosphate isomerase activity"/>
    <property type="evidence" value="ECO:0007669"/>
    <property type="project" value="UniProtKB-EC"/>
</dbReference>
<reference evidence="10 11" key="1">
    <citation type="submission" date="2019-08" db="EMBL/GenBank/DDBJ databases">
        <title>Deep-cultivation of Planctomycetes and their phenomic and genomic characterization uncovers novel biology.</title>
        <authorList>
            <person name="Wiegand S."/>
            <person name="Jogler M."/>
            <person name="Boedeker C."/>
            <person name="Pinto D."/>
            <person name="Vollmers J."/>
            <person name="Rivas-Marin E."/>
            <person name="Kohn T."/>
            <person name="Peeters S.H."/>
            <person name="Heuer A."/>
            <person name="Rast P."/>
            <person name="Oberbeckmann S."/>
            <person name="Bunk B."/>
            <person name="Jeske O."/>
            <person name="Meyerdierks A."/>
            <person name="Storesund J.E."/>
            <person name="Kallscheuer N."/>
            <person name="Luecker S."/>
            <person name="Lage O.M."/>
            <person name="Pohl T."/>
            <person name="Merkel B.J."/>
            <person name="Hornburger P."/>
            <person name="Mueller R.-W."/>
            <person name="Bruemmer F."/>
            <person name="Labrenz M."/>
            <person name="Spormann A.M."/>
            <person name="Op den Camp H."/>
            <person name="Overmann J."/>
            <person name="Amann R."/>
            <person name="Jetten M.S.M."/>
            <person name="Mascher T."/>
            <person name="Medema M.H."/>
            <person name="Devos D.P."/>
            <person name="Kaster A.-K."/>
            <person name="Ovreas L."/>
            <person name="Rohde M."/>
            <person name="Galperin M.Y."/>
            <person name="Jogler C."/>
        </authorList>
    </citation>
    <scope>NUCLEOTIDE SEQUENCE [LARGE SCALE GENOMIC DNA]</scope>
    <source>
        <strain evidence="10 11">UC8</strain>
    </source>
</reference>
<evidence type="ECO:0000313" key="11">
    <source>
        <dbReference type="Proteomes" id="UP000325286"/>
    </source>
</evidence>
<dbReference type="CDD" id="cd05014">
    <property type="entry name" value="SIS_Kpsf"/>
    <property type="match status" value="1"/>
</dbReference>
<dbReference type="PROSITE" id="PS51371">
    <property type="entry name" value="CBS"/>
    <property type="match status" value="2"/>
</dbReference>
<dbReference type="KEGG" id="rul:UC8_45210"/>
<dbReference type="PANTHER" id="PTHR42745:SF1">
    <property type="entry name" value="ARABINOSE 5-PHOSPHATE ISOMERASE KDSD"/>
    <property type="match status" value="1"/>
</dbReference>
<dbReference type="PROSITE" id="PS51464">
    <property type="entry name" value="SIS"/>
    <property type="match status" value="1"/>
</dbReference>
<dbReference type="InterPro" id="IPR001347">
    <property type="entry name" value="SIS_dom"/>
</dbReference>
<dbReference type="Gene3D" id="3.10.580.10">
    <property type="entry name" value="CBS-domain"/>
    <property type="match status" value="1"/>
</dbReference>
<keyword evidence="10" id="KW-0413">Isomerase</keyword>
<dbReference type="Pfam" id="PF00571">
    <property type="entry name" value="CBS"/>
    <property type="match status" value="2"/>
</dbReference>
<dbReference type="EMBL" id="CP042914">
    <property type="protein sequence ID" value="QEG42482.1"/>
    <property type="molecule type" value="Genomic_DNA"/>
</dbReference>
<dbReference type="PIRSF" id="PIRSF004692">
    <property type="entry name" value="KdsD_KpsF"/>
    <property type="match status" value="1"/>
</dbReference>
<feature type="domain" description="CBS" evidence="8">
    <location>
        <begin position="281"/>
        <end position="335"/>
    </location>
</feature>
<dbReference type="AlphaFoldDB" id="A0A5B9QWV9"/>
<feature type="site" description="Catalytically relevant" evidence="6">
    <location>
        <position position="59"/>
    </location>
</feature>
<dbReference type="InterPro" id="IPR046342">
    <property type="entry name" value="CBS_dom_sf"/>
</dbReference>
<dbReference type="FunFam" id="3.40.50.10490:FF:000011">
    <property type="entry name" value="Arabinose 5-phosphate isomerase"/>
    <property type="match status" value="1"/>
</dbReference>
<dbReference type="GO" id="GO:0005975">
    <property type="term" value="P:carbohydrate metabolic process"/>
    <property type="evidence" value="ECO:0007669"/>
    <property type="project" value="InterPro"/>
</dbReference>
<dbReference type="Gene3D" id="3.40.50.10490">
    <property type="entry name" value="Glucose-6-phosphate isomerase like protein, domain 1"/>
    <property type="match status" value="1"/>
</dbReference>
<dbReference type="PANTHER" id="PTHR42745">
    <property type="match status" value="1"/>
</dbReference>
<dbReference type="RefSeq" id="WP_068130299.1">
    <property type="nucleotide sequence ID" value="NZ_CP042914.1"/>
</dbReference>
<evidence type="ECO:0000259" key="8">
    <source>
        <dbReference type="PROSITE" id="PS51371"/>
    </source>
</evidence>
<feature type="site" description="Catalytically relevant" evidence="6">
    <location>
        <position position="152"/>
    </location>
</feature>
<evidence type="ECO:0000256" key="5">
    <source>
        <dbReference type="PIRSR" id="PIRSR004692-2"/>
    </source>
</evidence>
<dbReference type="SUPFAM" id="SSF53697">
    <property type="entry name" value="SIS domain"/>
    <property type="match status" value="1"/>
</dbReference>
<feature type="site" description="Catalytically relevant" evidence="6">
    <location>
        <position position="111"/>
    </location>
</feature>
<evidence type="ECO:0000256" key="2">
    <source>
        <dbReference type="ARBA" id="ARBA00022737"/>
    </source>
</evidence>
<evidence type="ECO:0000256" key="3">
    <source>
        <dbReference type="ARBA" id="ARBA00023122"/>
    </source>
</evidence>
<dbReference type="GO" id="GO:1901135">
    <property type="term" value="P:carbohydrate derivative metabolic process"/>
    <property type="evidence" value="ECO:0007669"/>
    <property type="project" value="InterPro"/>
</dbReference>
<evidence type="ECO:0000259" key="9">
    <source>
        <dbReference type="PROSITE" id="PS51464"/>
    </source>
</evidence>
<dbReference type="GO" id="GO:0097367">
    <property type="term" value="F:carbohydrate derivative binding"/>
    <property type="evidence" value="ECO:0007669"/>
    <property type="project" value="InterPro"/>
</dbReference>
<name>A0A5B9QWV9_9BACT</name>
<dbReference type="Pfam" id="PF01380">
    <property type="entry name" value="SIS"/>
    <property type="match status" value="1"/>
</dbReference>
<dbReference type="InterPro" id="IPR050986">
    <property type="entry name" value="GutQ/KpsF_isomerases"/>
</dbReference>
<dbReference type="SMART" id="SM00116">
    <property type="entry name" value="CBS"/>
    <property type="match status" value="2"/>
</dbReference>
<dbReference type="InterPro" id="IPR000644">
    <property type="entry name" value="CBS_dom"/>
</dbReference>
<keyword evidence="5" id="KW-0479">Metal-binding</keyword>
<feature type="binding site" evidence="5">
    <location>
        <position position="82"/>
    </location>
    <ligand>
        <name>Zn(2+)</name>
        <dbReference type="ChEBI" id="CHEBI:29105"/>
    </ligand>
</feature>
<keyword evidence="2" id="KW-0677">Repeat</keyword>
<evidence type="ECO:0000256" key="1">
    <source>
        <dbReference type="ARBA" id="ARBA00008165"/>
    </source>
</evidence>
<evidence type="ECO:0000313" key="10">
    <source>
        <dbReference type="EMBL" id="QEG42482.1"/>
    </source>
</evidence>
<feature type="site" description="Catalytically relevant" evidence="6">
    <location>
        <position position="193"/>
    </location>
</feature>
<evidence type="ECO:0000256" key="6">
    <source>
        <dbReference type="PIRSR" id="PIRSR004692-3"/>
    </source>
</evidence>
<sequence length="335" mass="36072">MLNTSSEPKLDSRKFAAEIMLQESEAIRRASKLLDERFDWAVDRMSSCTGNVIVSGVGKSGLIGKKISATLSSTGTPSHFMHPTEAMHGDLGRVGSKDVAFLLSFSGTTEELLSLAAILRQDSIPIISISKSRDSRLARLSDAALCVGDITEACPYNLAPTASTAAMLALGDALALAVSQRRTFSVEDFQKRHPGGMLGKKLMPVSEVLRFEVGKNVALASGGATVAEILADAERIPRRSGAILIVNQQGKLTGIFTDGDLRRLLAAEGAQVMQRTVDRLMTIDPIHLVSTDLVRDAIQLVREHRVDEIPVVDRNGFPVGILDVQDLVSQKLITD</sequence>
<dbReference type="GO" id="GO:0046872">
    <property type="term" value="F:metal ion binding"/>
    <property type="evidence" value="ECO:0007669"/>
    <property type="project" value="UniProtKB-KW"/>
</dbReference>
<keyword evidence="11" id="KW-1185">Reference proteome</keyword>
<dbReference type="InterPro" id="IPR035474">
    <property type="entry name" value="SIS_Kpsf"/>
</dbReference>
<comment type="similarity">
    <text evidence="1 4">Belongs to the SIS family. GutQ/KpsF subfamily.</text>
</comment>
<dbReference type="InterPro" id="IPR046348">
    <property type="entry name" value="SIS_dom_sf"/>
</dbReference>
<dbReference type="Proteomes" id="UP000325286">
    <property type="component" value="Chromosome"/>
</dbReference>
<keyword evidence="5" id="KW-0862">Zinc</keyword>
<proteinExistence type="inferred from homology"/>
<dbReference type="EC" id="5.3.1.13" evidence="10"/>
<organism evidence="10 11">
    <name type="scientific">Roseimaritima ulvae</name>
    <dbReference type="NCBI Taxonomy" id="980254"/>
    <lineage>
        <taxon>Bacteria</taxon>
        <taxon>Pseudomonadati</taxon>
        <taxon>Planctomycetota</taxon>
        <taxon>Planctomycetia</taxon>
        <taxon>Pirellulales</taxon>
        <taxon>Pirellulaceae</taxon>
        <taxon>Roseimaritima</taxon>
    </lineage>
</organism>
<dbReference type="OrthoDB" id="9762536at2"/>
<keyword evidence="3 7" id="KW-0129">CBS domain</keyword>
<dbReference type="NCBIfam" id="TIGR00393">
    <property type="entry name" value="kpsF"/>
    <property type="match status" value="1"/>
</dbReference>
<gene>
    <name evidence="10" type="primary">kdsD_2</name>
    <name evidence="10" type="ORF">UC8_45210</name>
</gene>
<feature type="domain" description="SIS" evidence="9">
    <location>
        <begin position="41"/>
        <end position="184"/>
    </location>
</feature>